<evidence type="ECO:0000313" key="7">
    <source>
        <dbReference type="Proteomes" id="UP001595453"/>
    </source>
</evidence>
<dbReference type="EMBL" id="JBHRSD010000014">
    <property type="protein sequence ID" value="MFC3032502.1"/>
    <property type="molecule type" value="Genomic_DNA"/>
</dbReference>
<dbReference type="InterPro" id="IPR058627">
    <property type="entry name" value="MdtA-like_C"/>
</dbReference>
<sequence length="422" mass="47184">MSYIPDTSAQDTVIEHRQLSWRKWVIAASILIAGYLVVPAVYAWFSGERAIVRSELKLAQVQQGEFVRDISVQGKVVAAKRPTIYSPSSGTVTYAVAAGDTVSVGQLLAEIDSPELTSELAQQRAERDRLFSALERERIHAKQKALAHENNIGRAEVALNAAKREMRRSQEGKDKQVVSDIDFQKAKDELQNAEREYALTLKEIDLLRESHKFEVKNRELEYNRQQVVVEELERRVAALQLLSPVAGLVGNLIVEQKTNVTKNQPLVTVVDLSKFEVEVQIPEQYGDDLALGMQAEVFVNNRNILGELTAISPEISKGSIAGKIRLLESESLGLKQNQRLTSRIILEQKDNVLYLPRGQFEQSQGGQFTYLVQQEKAVKTRIQLGAQSLTQIEVLAGLSKGDTVVVSDLRVFKQAQQARIIE</sequence>
<gene>
    <name evidence="6" type="ORF">ACFOEE_08230</name>
</gene>
<protein>
    <submittedName>
        <fullName evidence="6">Efflux RND transporter periplasmic adaptor subunit</fullName>
    </submittedName>
</protein>
<accession>A0ABV7CIQ9</accession>
<dbReference type="Gene3D" id="2.40.420.20">
    <property type="match status" value="1"/>
</dbReference>
<dbReference type="PANTHER" id="PTHR32347">
    <property type="entry name" value="EFFLUX SYSTEM COMPONENT YKNX-RELATED"/>
    <property type="match status" value="1"/>
</dbReference>
<keyword evidence="2 3" id="KW-0175">Coiled coil</keyword>
<feature type="domain" description="Multidrug resistance protein MdtA-like C-terminal permuted SH3" evidence="5">
    <location>
        <begin position="361"/>
        <end position="409"/>
    </location>
</feature>
<comment type="caution">
    <text evidence="6">The sequence shown here is derived from an EMBL/GenBank/DDBJ whole genome shotgun (WGS) entry which is preliminary data.</text>
</comment>
<dbReference type="Pfam" id="PF25967">
    <property type="entry name" value="RND-MFP_C"/>
    <property type="match status" value="1"/>
</dbReference>
<dbReference type="Gene3D" id="1.10.287.470">
    <property type="entry name" value="Helix hairpin bin"/>
    <property type="match status" value="1"/>
</dbReference>
<keyword evidence="4" id="KW-0472">Membrane</keyword>
<keyword evidence="4" id="KW-0812">Transmembrane</keyword>
<evidence type="ECO:0000256" key="4">
    <source>
        <dbReference type="SAM" id="Phobius"/>
    </source>
</evidence>
<dbReference type="Gene3D" id="2.40.30.170">
    <property type="match status" value="1"/>
</dbReference>
<feature type="transmembrane region" description="Helical" evidence="4">
    <location>
        <begin position="24"/>
        <end position="45"/>
    </location>
</feature>
<reference evidence="7" key="1">
    <citation type="journal article" date="2019" name="Int. J. Syst. Evol. Microbiol.">
        <title>The Global Catalogue of Microorganisms (GCM) 10K type strain sequencing project: providing services to taxonomists for standard genome sequencing and annotation.</title>
        <authorList>
            <consortium name="The Broad Institute Genomics Platform"/>
            <consortium name="The Broad Institute Genome Sequencing Center for Infectious Disease"/>
            <person name="Wu L."/>
            <person name="Ma J."/>
        </authorList>
    </citation>
    <scope>NUCLEOTIDE SEQUENCE [LARGE SCALE GENOMIC DNA]</scope>
    <source>
        <strain evidence="7">KCTC 42730</strain>
    </source>
</reference>
<name>A0ABV7CIQ9_9GAMM</name>
<organism evidence="6 7">
    <name type="scientific">Pseudoalteromonas fenneropenaei</name>
    <dbReference type="NCBI Taxonomy" id="1737459"/>
    <lineage>
        <taxon>Bacteria</taxon>
        <taxon>Pseudomonadati</taxon>
        <taxon>Pseudomonadota</taxon>
        <taxon>Gammaproteobacteria</taxon>
        <taxon>Alteromonadales</taxon>
        <taxon>Pseudoalteromonadaceae</taxon>
        <taxon>Pseudoalteromonas</taxon>
    </lineage>
</organism>
<proteinExistence type="predicted"/>
<evidence type="ECO:0000256" key="1">
    <source>
        <dbReference type="ARBA" id="ARBA00004196"/>
    </source>
</evidence>
<feature type="coiled-coil region" evidence="3">
    <location>
        <begin position="145"/>
        <end position="242"/>
    </location>
</feature>
<dbReference type="Proteomes" id="UP001595453">
    <property type="component" value="Unassembled WGS sequence"/>
</dbReference>
<evidence type="ECO:0000259" key="5">
    <source>
        <dbReference type="Pfam" id="PF25967"/>
    </source>
</evidence>
<dbReference type="RefSeq" id="WP_377123075.1">
    <property type="nucleotide sequence ID" value="NZ_JBHRSD010000014.1"/>
</dbReference>
<evidence type="ECO:0000256" key="2">
    <source>
        <dbReference type="ARBA" id="ARBA00023054"/>
    </source>
</evidence>
<comment type="subcellular location">
    <subcellularLocation>
        <location evidence="1">Cell envelope</location>
    </subcellularLocation>
</comment>
<evidence type="ECO:0000256" key="3">
    <source>
        <dbReference type="SAM" id="Coils"/>
    </source>
</evidence>
<dbReference type="PANTHER" id="PTHR32347:SF14">
    <property type="entry name" value="EFFLUX SYSTEM COMPONENT YKNX-RELATED"/>
    <property type="match status" value="1"/>
</dbReference>
<keyword evidence="4" id="KW-1133">Transmembrane helix</keyword>
<keyword evidence="7" id="KW-1185">Reference proteome</keyword>
<dbReference type="Gene3D" id="2.40.50.100">
    <property type="match status" value="1"/>
</dbReference>
<dbReference type="InterPro" id="IPR050465">
    <property type="entry name" value="UPF0194_transport"/>
</dbReference>
<evidence type="ECO:0000313" key="6">
    <source>
        <dbReference type="EMBL" id="MFC3032502.1"/>
    </source>
</evidence>